<evidence type="ECO:0000256" key="10">
    <source>
        <dbReference type="ARBA" id="ARBA00023004"/>
    </source>
</evidence>
<evidence type="ECO:0000256" key="5">
    <source>
        <dbReference type="ARBA" id="ARBA00022617"/>
    </source>
</evidence>
<comment type="cofactor">
    <cofactor evidence="1 13">
        <name>heme</name>
        <dbReference type="ChEBI" id="CHEBI:30413"/>
    </cofactor>
</comment>
<dbReference type="InterPro" id="IPR036396">
    <property type="entry name" value="Cyt_P450_sf"/>
</dbReference>
<evidence type="ECO:0000313" key="16">
    <source>
        <dbReference type="EMBL" id="JAS82335.1"/>
    </source>
</evidence>
<comment type="subcellular location">
    <subcellularLocation>
        <location evidence="3">Endoplasmic reticulum membrane</location>
        <topology evidence="3">Peripheral membrane protein</topology>
    </subcellularLocation>
    <subcellularLocation>
        <location evidence="2">Microsome membrane</location>
        <topology evidence="2">Peripheral membrane protein</topology>
    </subcellularLocation>
</comment>
<evidence type="ECO:0000256" key="12">
    <source>
        <dbReference type="ARBA" id="ARBA00023136"/>
    </source>
</evidence>
<evidence type="ECO:0000256" key="6">
    <source>
        <dbReference type="ARBA" id="ARBA00022723"/>
    </source>
</evidence>
<keyword evidence="8" id="KW-0492">Microsome</keyword>
<dbReference type="InterPro" id="IPR002401">
    <property type="entry name" value="Cyt_P450_E_grp-I"/>
</dbReference>
<evidence type="ECO:0000256" key="8">
    <source>
        <dbReference type="ARBA" id="ARBA00022848"/>
    </source>
</evidence>
<accession>A0A1B6I610</accession>
<name>A0A1B6I610_9HEMI</name>
<dbReference type="GO" id="GO:0005506">
    <property type="term" value="F:iron ion binding"/>
    <property type="evidence" value="ECO:0007669"/>
    <property type="project" value="InterPro"/>
</dbReference>
<evidence type="ECO:0000256" key="15">
    <source>
        <dbReference type="SAM" id="Phobius"/>
    </source>
</evidence>
<dbReference type="PROSITE" id="PS00086">
    <property type="entry name" value="CYTOCHROME_P450"/>
    <property type="match status" value="1"/>
</dbReference>
<dbReference type="Gene3D" id="1.10.630.10">
    <property type="entry name" value="Cytochrome P450"/>
    <property type="match status" value="1"/>
</dbReference>
<dbReference type="GO" id="GO:0005789">
    <property type="term" value="C:endoplasmic reticulum membrane"/>
    <property type="evidence" value="ECO:0007669"/>
    <property type="project" value="UniProtKB-SubCell"/>
</dbReference>
<evidence type="ECO:0000256" key="3">
    <source>
        <dbReference type="ARBA" id="ARBA00004406"/>
    </source>
</evidence>
<keyword evidence="12 15" id="KW-0472">Membrane</keyword>
<evidence type="ECO:0000256" key="1">
    <source>
        <dbReference type="ARBA" id="ARBA00001971"/>
    </source>
</evidence>
<gene>
    <name evidence="16" type="ORF">g.29013</name>
</gene>
<keyword evidence="6 13" id="KW-0479">Metal-binding</keyword>
<keyword evidence="15" id="KW-1133">Transmembrane helix</keyword>
<dbReference type="InterPro" id="IPR050476">
    <property type="entry name" value="Insect_CytP450_Detox"/>
</dbReference>
<dbReference type="CDD" id="cd11056">
    <property type="entry name" value="CYP6-like"/>
    <property type="match status" value="1"/>
</dbReference>
<evidence type="ECO:0000256" key="7">
    <source>
        <dbReference type="ARBA" id="ARBA00022824"/>
    </source>
</evidence>
<feature type="transmembrane region" description="Helical" evidence="15">
    <location>
        <begin position="6"/>
        <end position="27"/>
    </location>
</feature>
<keyword evidence="7" id="KW-0256">Endoplasmic reticulum</keyword>
<keyword evidence="15" id="KW-0812">Transmembrane</keyword>
<dbReference type="FunFam" id="1.10.630.10:FF:000042">
    <property type="entry name" value="Cytochrome P450"/>
    <property type="match status" value="1"/>
</dbReference>
<evidence type="ECO:0000256" key="4">
    <source>
        <dbReference type="ARBA" id="ARBA00010617"/>
    </source>
</evidence>
<evidence type="ECO:0000256" key="14">
    <source>
        <dbReference type="RuleBase" id="RU000461"/>
    </source>
</evidence>
<dbReference type="InterPro" id="IPR001128">
    <property type="entry name" value="Cyt_P450"/>
</dbReference>
<dbReference type="SUPFAM" id="SSF48264">
    <property type="entry name" value="Cytochrome P450"/>
    <property type="match status" value="1"/>
</dbReference>
<evidence type="ECO:0008006" key="17">
    <source>
        <dbReference type="Google" id="ProtNLM"/>
    </source>
</evidence>
<keyword evidence="5 13" id="KW-0349">Heme</keyword>
<keyword evidence="10 13" id="KW-0408">Iron</keyword>
<organism evidence="16">
    <name type="scientific">Homalodisca liturata</name>
    <dbReference type="NCBI Taxonomy" id="320908"/>
    <lineage>
        <taxon>Eukaryota</taxon>
        <taxon>Metazoa</taxon>
        <taxon>Ecdysozoa</taxon>
        <taxon>Arthropoda</taxon>
        <taxon>Hexapoda</taxon>
        <taxon>Insecta</taxon>
        <taxon>Pterygota</taxon>
        <taxon>Neoptera</taxon>
        <taxon>Paraneoptera</taxon>
        <taxon>Hemiptera</taxon>
        <taxon>Auchenorrhyncha</taxon>
        <taxon>Membracoidea</taxon>
        <taxon>Cicadellidae</taxon>
        <taxon>Cicadellinae</taxon>
        <taxon>Proconiini</taxon>
        <taxon>Homalodisca</taxon>
    </lineage>
</organism>
<dbReference type="AlphaFoldDB" id="A0A1B6I610"/>
<protein>
    <recommendedName>
        <fullName evidence="17">Cytochrome P450</fullName>
    </recommendedName>
</protein>
<keyword evidence="9 14" id="KW-0560">Oxidoreductase</keyword>
<dbReference type="PRINTS" id="PR00463">
    <property type="entry name" value="EP450I"/>
</dbReference>
<comment type="similarity">
    <text evidence="4 14">Belongs to the cytochrome P450 family.</text>
</comment>
<sequence>MESYIFNTATEVFLVLVILLWALYWYLTKEYNFWEKSGVPCKKAVFPFGSFKDLVLGREHMGDAYAKIYKEFSGERYCGAVELNRPVLVIRDPELVKHILIKDFNHFVDRFPFYHNPKESISQHLFLMNEEDGWRDMRHKLSPAFTSGKMKQMFLLMLKCSKQLEEYFYKIAENQASVDVKRVFANFTLDIIASCAFGVETNSLSGGNTEFYQMAVAIFKPTTWMIMKHRIMTVFPSLSKLINIERIAQKPKKMLHELVSNTVKYREENNVCRNDFLDILIGIKHNRNILDGTEEENGLKSNSRVSKEEGLTMDQITAQAFIFFAAGFETASSTMTFCLYELAQHPEIQERLSLELETVLEKHGGEVSYQALQDLKYMDQVVDETLRMYASLAVLHRRCTKPYKIPGSDLVLQPGQKIRIPAYALHHDPQYYPDPDKFDPERFGPEKVKERHPCLHLPFGDGPRNCIGMRFGLMQTKIGLATFIPKFRVEVAPDTPIPVKLLPTSFVTQSDRPVILKVIRR</sequence>
<dbReference type="PRINTS" id="PR00385">
    <property type="entry name" value="P450"/>
</dbReference>
<reference evidence="16" key="1">
    <citation type="submission" date="2015-11" db="EMBL/GenBank/DDBJ databases">
        <title>De novo transcriptome assembly of four potential Pierce s Disease insect vectors from Arizona vineyards.</title>
        <authorList>
            <person name="Tassone E.E."/>
        </authorList>
    </citation>
    <scope>NUCLEOTIDE SEQUENCE</scope>
</reference>
<evidence type="ECO:0000256" key="2">
    <source>
        <dbReference type="ARBA" id="ARBA00004174"/>
    </source>
</evidence>
<evidence type="ECO:0000256" key="11">
    <source>
        <dbReference type="ARBA" id="ARBA00023033"/>
    </source>
</evidence>
<evidence type="ECO:0000256" key="9">
    <source>
        <dbReference type="ARBA" id="ARBA00023002"/>
    </source>
</evidence>
<dbReference type="PANTHER" id="PTHR24292">
    <property type="entry name" value="CYTOCHROME P450"/>
    <property type="match status" value="1"/>
</dbReference>
<feature type="binding site" description="axial binding residue" evidence="13">
    <location>
        <position position="466"/>
    </location>
    <ligand>
        <name>heme</name>
        <dbReference type="ChEBI" id="CHEBI:30413"/>
    </ligand>
    <ligandPart>
        <name>Fe</name>
        <dbReference type="ChEBI" id="CHEBI:18248"/>
    </ligandPart>
</feature>
<keyword evidence="11 14" id="KW-0503">Monooxygenase</keyword>
<dbReference type="PANTHER" id="PTHR24292:SF54">
    <property type="entry name" value="CYP9F3-RELATED"/>
    <property type="match status" value="1"/>
</dbReference>
<dbReference type="GO" id="GO:0020037">
    <property type="term" value="F:heme binding"/>
    <property type="evidence" value="ECO:0007669"/>
    <property type="project" value="InterPro"/>
</dbReference>
<dbReference type="Pfam" id="PF00067">
    <property type="entry name" value="p450"/>
    <property type="match status" value="1"/>
</dbReference>
<dbReference type="GO" id="GO:0016705">
    <property type="term" value="F:oxidoreductase activity, acting on paired donors, with incorporation or reduction of molecular oxygen"/>
    <property type="evidence" value="ECO:0007669"/>
    <property type="project" value="InterPro"/>
</dbReference>
<dbReference type="InterPro" id="IPR017972">
    <property type="entry name" value="Cyt_P450_CS"/>
</dbReference>
<proteinExistence type="inferred from homology"/>
<dbReference type="EMBL" id="GECU01025371">
    <property type="protein sequence ID" value="JAS82335.1"/>
    <property type="molecule type" value="Transcribed_RNA"/>
</dbReference>
<dbReference type="GO" id="GO:0004497">
    <property type="term" value="F:monooxygenase activity"/>
    <property type="evidence" value="ECO:0007669"/>
    <property type="project" value="UniProtKB-KW"/>
</dbReference>
<evidence type="ECO:0000256" key="13">
    <source>
        <dbReference type="PIRSR" id="PIRSR602401-1"/>
    </source>
</evidence>